<evidence type="ECO:0000256" key="1">
    <source>
        <dbReference type="SAM" id="Coils"/>
    </source>
</evidence>
<evidence type="ECO:0000313" key="4">
    <source>
        <dbReference type="Proteomes" id="UP000217103"/>
    </source>
</evidence>
<gene>
    <name evidence="3" type="ORF">SAMN04489764_4111</name>
</gene>
<feature type="coiled-coil region" evidence="1">
    <location>
        <begin position="41"/>
        <end position="79"/>
    </location>
</feature>
<organism evidence="3 4">
    <name type="scientific">Thermostaphylospora chromogena</name>
    <dbReference type="NCBI Taxonomy" id="35622"/>
    <lineage>
        <taxon>Bacteria</taxon>
        <taxon>Bacillati</taxon>
        <taxon>Actinomycetota</taxon>
        <taxon>Actinomycetes</taxon>
        <taxon>Streptosporangiales</taxon>
        <taxon>Thermomonosporaceae</taxon>
        <taxon>Thermostaphylospora</taxon>
    </lineage>
</organism>
<feature type="region of interest" description="Disordered" evidence="2">
    <location>
        <begin position="194"/>
        <end position="222"/>
    </location>
</feature>
<name>A0A1H1H7W8_9ACTN</name>
<keyword evidence="1" id="KW-0175">Coiled coil</keyword>
<dbReference type="OrthoDB" id="10013307at2"/>
<feature type="compositionally biased region" description="Basic and acidic residues" evidence="2">
    <location>
        <begin position="203"/>
        <end position="222"/>
    </location>
</feature>
<dbReference type="EMBL" id="FNKK01000002">
    <property type="protein sequence ID" value="SDR21176.1"/>
    <property type="molecule type" value="Genomic_DNA"/>
</dbReference>
<dbReference type="Proteomes" id="UP000217103">
    <property type="component" value="Unassembled WGS sequence"/>
</dbReference>
<sequence>MAIYVNGDPEATANDSRWRRLFPWARGRRWEEALRPVEEAAKAAESAAEKTRDDQKRAVEELKGLASDLQQAVDEQVRKVLAAVQDLKRPYPVDDLHLGRMYREYLSSGHRGDVHRFIDWVSGHPEYKRWVALVIEPIFNAEENRKNGARNGRVKGTSLPDAKKRKYEKLLRACPREEPRSEILFVDIHEAKREADSQEADIQEAKRETDSREEAREADSVS</sequence>
<proteinExistence type="predicted"/>
<evidence type="ECO:0000313" key="3">
    <source>
        <dbReference type="EMBL" id="SDR21176.1"/>
    </source>
</evidence>
<accession>A0A1H1H7W8</accession>
<evidence type="ECO:0000256" key="2">
    <source>
        <dbReference type="SAM" id="MobiDB-lite"/>
    </source>
</evidence>
<protein>
    <submittedName>
        <fullName evidence="3">Uncharacterized protein</fullName>
    </submittedName>
</protein>
<dbReference type="AlphaFoldDB" id="A0A1H1H7W8"/>
<dbReference type="RefSeq" id="WP_131815587.1">
    <property type="nucleotide sequence ID" value="NZ_FNKK01000002.1"/>
</dbReference>
<reference evidence="3 4" key="1">
    <citation type="submission" date="2016-10" db="EMBL/GenBank/DDBJ databases">
        <authorList>
            <person name="de Groot N.N."/>
        </authorList>
    </citation>
    <scope>NUCLEOTIDE SEQUENCE [LARGE SCALE GENOMIC DNA]</scope>
    <source>
        <strain evidence="3 4">DSM 43794</strain>
    </source>
</reference>
<keyword evidence="4" id="KW-1185">Reference proteome</keyword>